<reference evidence="2 3" key="1">
    <citation type="submission" date="2021-03" db="EMBL/GenBank/DDBJ databases">
        <title>Genomic Encyclopedia of Type Strains, Phase IV (KMG-IV): sequencing the most valuable type-strain genomes for metagenomic binning, comparative biology and taxonomic classification.</title>
        <authorList>
            <person name="Goeker M."/>
        </authorList>
    </citation>
    <scope>NUCLEOTIDE SEQUENCE [LARGE SCALE GENOMIC DNA]</scope>
    <source>
        <strain evidence="2 3">DSM 21600</strain>
    </source>
</reference>
<dbReference type="EMBL" id="JAGGJU010000004">
    <property type="protein sequence ID" value="MBP1850145.1"/>
    <property type="molecule type" value="Genomic_DNA"/>
</dbReference>
<feature type="transmembrane region" description="Helical" evidence="1">
    <location>
        <begin position="132"/>
        <end position="149"/>
    </location>
</feature>
<keyword evidence="3" id="KW-1185">Reference proteome</keyword>
<feature type="transmembrane region" description="Helical" evidence="1">
    <location>
        <begin position="60"/>
        <end position="79"/>
    </location>
</feature>
<feature type="transmembrane region" description="Helical" evidence="1">
    <location>
        <begin position="185"/>
        <end position="207"/>
    </location>
</feature>
<name>A0ABS4DWU9_9HYPH</name>
<comment type="caution">
    <text evidence="2">The sequence shown here is derived from an EMBL/GenBank/DDBJ whole genome shotgun (WGS) entry which is preliminary data.</text>
</comment>
<evidence type="ECO:0000256" key="1">
    <source>
        <dbReference type="SAM" id="Phobius"/>
    </source>
</evidence>
<proteinExistence type="predicted"/>
<evidence type="ECO:0000313" key="2">
    <source>
        <dbReference type="EMBL" id="MBP1850145.1"/>
    </source>
</evidence>
<dbReference type="Proteomes" id="UP000759443">
    <property type="component" value="Unassembled WGS sequence"/>
</dbReference>
<keyword evidence="1" id="KW-0812">Transmembrane</keyword>
<keyword evidence="1" id="KW-1133">Transmembrane helix</keyword>
<sequence>MQTDDLIDGLASNLAPVPRHALRTRFLVNLVPALCLSLVLMVTVLGFRFDMPNALMLPEFWIKSAYNAALAVLGFVALYRMARPDGSDGGYFTAAGTVFAIMGLIAATQIWIEPSDQYSKLVMGSSALDCPFLIFGFSLPILIAAIRVLRRSAPTDLRRTGLVTGLAAGAAGAWVYSWFCDENGMAFVLIWYTLSIVLLGALGALIGPRLLRW</sequence>
<feature type="transmembrane region" description="Helical" evidence="1">
    <location>
        <begin position="26"/>
        <end position="48"/>
    </location>
</feature>
<keyword evidence="1" id="KW-0472">Membrane</keyword>
<accession>A0ABS4DWU9</accession>
<dbReference type="InterPro" id="IPR009495">
    <property type="entry name" value="NrsF"/>
</dbReference>
<feature type="transmembrane region" description="Helical" evidence="1">
    <location>
        <begin position="161"/>
        <end position="179"/>
    </location>
</feature>
<evidence type="ECO:0000313" key="3">
    <source>
        <dbReference type="Proteomes" id="UP000759443"/>
    </source>
</evidence>
<protein>
    <recommendedName>
        <fullName evidence="4">DUF1109 family protein</fullName>
    </recommendedName>
</protein>
<dbReference type="RefSeq" id="WP_209943784.1">
    <property type="nucleotide sequence ID" value="NZ_JAGGJU010000004.1"/>
</dbReference>
<dbReference type="Pfam" id="PF06532">
    <property type="entry name" value="NrsF"/>
    <property type="match status" value="1"/>
</dbReference>
<gene>
    <name evidence="2" type="ORF">J2Z17_001579</name>
</gene>
<organism evidence="2 3">
    <name type="scientific">Rhizobium halophytocola</name>
    <dbReference type="NCBI Taxonomy" id="735519"/>
    <lineage>
        <taxon>Bacteria</taxon>
        <taxon>Pseudomonadati</taxon>
        <taxon>Pseudomonadota</taxon>
        <taxon>Alphaproteobacteria</taxon>
        <taxon>Hyphomicrobiales</taxon>
        <taxon>Rhizobiaceae</taxon>
        <taxon>Rhizobium/Agrobacterium group</taxon>
        <taxon>Rhizobium</taxon>
    </lineage>
</organism>
<feature type="transmembrane region" description="Helical" evidence="1">
    <location>
        <begin position="91"/>
        <end position="112"/>
    </location>
</feature>
<evidence type="ECO:0008006" key="4">
    <source>
        <dbReference type="Google" id="ProtNLM"/>
    </source>
</evidence>